<dbReference type="AlphaFoldDB" id="A0AAV0ARA8"/>
<protein>
    <submittedName>
        <fullName evidence="1">Expressed protein</fullName>
    </submittedName>
</protein>
<keyword evidence="2" id="KW-1185">Reference proteome</keyword>
<proteinExistence type="predicted"/>
<comment type="caution">
    <text evidence="1">The sequence shown here is derived from an EMBL/GenBank/DDBJ whole genome shotgun (WGS) entry which is preliminary data.</text>
</comment>
<organism evidence="1 2">
    <name type="scientific">Phakopsora pachyrhizi</name>
    <name type="common">Asian soybean rust disease fungus</name>
    <dbReference type="NCBI Taxonomy" id="170000"/>
    <lineage>
        <taxon>Eukaryota</taxon>
        <taxon>Fungi</taxon>
        <taxon>Dikarya</taxon>
        <taxon>Basidiomycota</taxon>
        <taxon>Pucciniomycotina</taxon>
        <taxon>Pucciniomycetes</taxon>
        <taxon>Pucciniales</taxon>
        <taxon>Phakopsoraceae</taxon>
        <taxon>Phakopsora</taxon>
    </lineage>
</organism>
<dbReference type="Proteomes" id="UP001153365">
    <property type="component" value="Unassembled WGS sequence"/>
</dbReference>
<evidence type="ECO:0000313" key="1">
    <source>
        <dbReference type="EMBL" id="CAH7671228.1"/>
    </source>
</evidence>
<gene>
    <name evidence="1" type="ORF">PPACK8108_LOCUS5989</name>
</gene>
<sequence>MRIISLINKLKCLELCVLLLGLFFPGHLGCLESLKASSLASESHKLDLNYPPHQVDDLMRTGLFEASHEIQKIHSNTQELATGSSNVQKFNLNELPRELDLVVSHEDFENLSKIGSGGDYGLTSKRRREELEPFRTIPSSSMELNFDTSSHQTSFGNFGKTQVNVGFGNEKDFHYVSKKQRMENIHQTNERKRLAILQSSSIDSIQGSFVEGKEKSIQGRRFNRNYITISSSQENKSDRSSSESSELKAYQSAKIEGNDKITLTKKTRVILNASEFIKKHMSMEIIHPGPFDIEGAKTHRSPYNRELLNFIEKNLDGILPEVLSDYRITGDFLANIKSFFWNEEEGIFMASEESFESAIKGMESLAQSAGGIVWIEYSETGMEKSKKATASATFAFRTVFAKYYKYENFSRFLFTKGMRQRGKIFFEQLEERLLTSSKRLQITKANINTILRQVWNRMTSFMAYVHAINAIISPDPLEPLTHEQLIQRQEEALEFFIELHKDFENLYKKTWLDNRKRILPRLTEKELEVEEKKQEAISVIFNSLPHNDVAVWLYIELYLIKRRTSLFSMSKKASVNETKFKSLLNRIVLLLFAGMDASTKLIEAKQPLKI</sequence>
<evidence type="ECO:0000313" key="2">
    <source>
        <dbReference type="Proteomes" id="UP001153365"/>
    </source>
</evidence>
<accession>A0AAV0ARA8</accession>
<name>A0AAV0ARA8_PHAPC</name>
<reference evidence="1" key="1">
    <citation type="submission" date="2022-06" db="EMBL/GenBank/DDBJ databases">
        <authorList>
            <consortium name="SYNGENTA / RWTH Aachen University"/>
        </authorList>
    </citation>
    <scope>NUCLEOTIDE SEQUENCE</scope>
</reference>
<dbReference type="EMBL" id="CALTRL010001155">
    <property type="protein sequence ID" value="CAH7671228.1"/>
    <property type="molecule type" value="Genomic_DNA"/>
</dbReference>